<evidence type="ECO:0000256" key="6">
    <source>
        <dbReference type="ARBA" id="ARBA00022989"/>
    </source>
</evidence>
<keyword evidence="4 8" id="KW-0812">Transmembrane</keyword>
<keyword evidence="10" id="KW-1185">Reference proteome</keyword>
<sequence length="192" mass="19737">MNAAVNAAVVSSRAGRFAPVLRQVGPVRAAATLALLAGTVALLAHDRAVRHAEACASAFLVRRTWGPEARCLADNTLYRVDGVLAGHTVTIGCSAVVLLVPFVLVAGLLLPVRRMSAVVTLGSLGIAAVVVAAVNQLRLLTIATGIHLWGLERGYGATHVLAGSIVSTVGIVLGGLTFLVLLTRGAQVVRRG</sequence>
<evidence type="ECO:0000256" key="8">
    <source>
        <dbReference type="SAM" id="Phobius"/>
    </source>
</evidence>
<feature type="transmembrane region" description="Helical" evidence="8">
    <location>
        <begin position="157"/>
        <end position="182"/>
    </location>
</feature>
<evidence type="ECO:0000256" key="4">
    <source>
        <dbReference type="ARBA" id="ARBA00022692"/>
    </source>
</evidence>
<name>A0ABV4I7C7_9ACTN</name>
<evidence type="ECO:0000313" key="9">
    <source>
        <dbReference type="EMBL" id="MEZ0494445.1"/>
    </source>
</evidence>
<keyword evidence="2" id="KW-1003">Cell membrane</keyword>
<dbReference type="EMBL" id="JBGGTQ010000011">
    <property type="protein sequence ID" value="MEZ0494445.1"/>
    <property type="molecule type" value="Genomic_DNA"/>
</dbReference>
<keyword evidence="6 8" id="KW-1133">Transmembrane helix</keyword>
<feature type="transmembrane region" description="Helical" evidence="8">
    <location>
        <begin position="117"/>
        <end position="137"/>
    </location>
</feature>
<evidence type="ECO:0008006" key="11">
    <source>
        <dbReference type="Google" id="ProtNLM"/>
    </source>
</evidence>
<keyword evidence="7 8" id="KW-0472">Membrane</keyword>
<dbReference type="Proteomes" id="UP001566476">
    <property type="component" value="Unassembled WGS sequence"/>
</dbReference>
<dbReference type="RefSeq" id="WP_370720671.1">
    <property type="nucleotide sequence ID" value="NZ_JBGGTQ010000011.1"/>
</dbReference>
<accession>A0ABV4I7C7</accession>
<proteinExistence type="predicted"/>
<keyword evidence="5" id="KW-0378">Hydrolase</keyword>
<evidence type="ECO:0000256" key="7">
    <source>
        <dbReference type="ARBA" id="ARBA00023136"/>
    </source>
</evidence>
<feature type="transmembrane region" description="Helical" evidence="8">
    <location>
        <begin position="84"/>
        <end position="110"/>
    </location>
</feature>
<organism evidence="9 10">
    <name type="scientific">Kineococcus mangrovi</name>
    <dbReference type="NCBI Taxonomy" id="1660183"/>
    <lineage>
        <taxon>Bacteria</taxon>
        <taxon>Bacillati</taxon>
        <taxon>Actinomycetota</taxon>
        <taxon>Actinomycetes</taxon>
        <taxon>Kineosporiales</taxon>
        <taxon>Kineosporiaceae</taxon>
        <taxon>Kineococcus</taxon>
    </lineage>
</organism>
<comment type="caution">
    <text evidence="9">The sequence shown here is derived from an EMBL/GenBank/DDBJ whole genome shotgun (WGS) entry which is preliminary data.</text>
</comment>
<evidence type="ECO:0000313" key="10">
    <source>
        <dbReference type="Proteomes" id="UP001566476"/>
    </source>
</evidence>
<evidence type="ECO:0000256" key="1">
    <source>
        <dbReference type="ARBA" id="ARBA00004651"/>
    </source>
</evidence>
<evidence type="ECO:0000256" key="5">
    <source>
        <dbReference type="ARBA" id="ARBA00022801"/>
    </source>
</evidence>
<gene>
    <name evidence="9" type="ORF">AB2L28_19580</name>
</gene>
<reference evidence="9 10" key="1">
    <citation type="submission" date="2024-07" db="EMBL/GenBank/DDBJ databases">
        <authorList>
            <person name="Thanompreechachai J."/>
            <person name="Duangmal K."/>
        </authorList>
    </citation>
    <scope>NUCLEOTIDE SEQUENCE [LARGE SCALE GENOMIC DNA]</scope>
    <source>
        <strain evidence="9 10">TBRC 1896</strain>
    </source>
</reference>
<keyword evidence="3" id="KW-0645">Protease</keyword>
<protein>
    <recommendedName>
        <fullName evidence="11">Exosortase/archaeosortase family protein</fullName>
    </recommendedName>
</protein>
<evidence type="ECO:0000256" key="2">
    <source>
        <dbReference type="ARBA" id="ARBA00022475"/>
    </source>
</evidence>
<dbReference type="NCBIfam" id="TIGR04178">
    <property type="entry name" value="exo_archaeo"/>
    <property type="match status" value="1"/>
</dbReference>
<comment type="subcellular location">
    <subcellularLocation>
        <location evidence="1">Cell membrane</location>
        <topology evidence="1">Multi-pass membrane protein</topology>
    </subcellularLocation>
</comment>
<dbReference type="InterPro" id="IPR026392">
    <property type="entry name" value="Exo/Archaeosortase_dom"/>
</dbReference>
<evidence type="ECO:0000256" key="3">
    <source>
        <dbReference type="ARBA" id="ARBA00022670"/>
    </source>
</evidence>